<feature type="domain" description="Thioredoxin" evidence="4">
    <location>
        <begin position="19"/>
        <end position="210"/>
    </location>
</feature>
<dbReference type="PANTHER" id="PTHR13887">
    <property type="entry name" value="GLUTATHIONE S-TRANSFERASE KAPPA"/>
    <property type="match status" value="1"/>
</dbReference>
<dbReference type="PROSITE" id="PS51318">
    <property type="entry name" value="TAT"/>
    <property type="match status" value="1"/>
</dbReference>
<dbReference type="EMBL" id="WOTB01000009">
    <property type="protein sequence ID" value="NHN84677.1"/>
    <property type="molecule type" value="Genomic_DNA"/>
</dbReference>
<keyword evidence="3" id="KW-0732">Signal</keyword>
<dbReference type="RefSeq" id="WP_173583071.1">
    <property type="nucleotide sequence ID" value="NZ_WOTB01000009.1"/>
</dbReference>
<evidence type="ECO:0000259" key="4">
    <source>
        <dbReference type="PROSITE" id="PS51352"/>
    </source>
</evidence>
<gene>
    <name evidence="5" type="ORF">GOB93_08470</name>
</gene>
<evidence type="ECO:0000256" key="1">
    <source>
        <dbReference type="ARBA" id="ARBA00003565"/>
    </source>
</evidence>
<dbReference type="InterPro" id="IPR006311">
    <property type="entry name" value="TAT_signal"/>
</dbReference>
<name>A0ABX0JN67_9PROT</name>
<feature type="signal peptide" evidence="3">
    <location>
        <begin position="1"/>
        <end position="27"/>
    </location>
</feature>
<dbReference type="PANTHER" id="PTHR13887:SF56">
    <property type="entry name" value="THIOREDOXIN-LIKE REDUCTASE RV2466C"/>
    <property type="match status" value="1"/>
</dbReference>
<keyword evidence="6" id="KW-1185">Reference proteome</keyword>
<dbReference type="InterPro" id="IPR012336">
    <property type="entry name" value="Thioredoxin-like_fold"/>
</dbReference>
<evidence type="ECO:0000313" key="6">
    <source>
        <dbReference type="Proteomes" id="UP000635278"/>
    </source>
</evidence>
<accession>A0ABX0JN67</accession>
<organism evidence="5 6">
    <name type="scientific">Acetobacter musti</name>
    <dbReference type="NCBI Taxonomy" id="864732"/>
    <lineage>
        <taxon>Bacteria</taxon>
        <taxon>Pseudomonadati</taxon>
        <taxon>Pseudomonadota</taxon>
        <taxon>Alphaproteobacteria</taxon>
        <taxon>Acetobacterales</taxon>
        <taxon>Acetobacteraceae</taxon>
        <taxon>Acetobacter</taxon>
    </lineage>
</organism>
<comment type="similarity">
    <text evidence="2">Belongs to the thioredoxin family. DsbA subfamily.</text>
</comment>
<dbReference type="SUPFAM" id="SSF52833">
    <property type="entry name" value="Thioredoxin-like"/>
    <property type="match status" value="1"/>
</dbReference>
<dbReference type="InterPro" id="IPR036249">
    <property type="entry name" value="Thioredoxin-like_sf"/>
</dbReference>
<comment type="caution">
    <text evidence="5">The sequence shown here is derived from an EMBL/GenBank/DDBJ whole genome shotgun (WGS) entry which is preliminary data.</text>
</comment>
<dbReference type="Gene3D" id="3.40.30.10">
    <property type="entry name" value="Glutaredoxin"/>
    <property type="match status" value="1"/>
</dbReference>
<evidence type="ECO:0000256" key="2">
    <source>
        <dbReference type="ARBA" id="ARBA00005791"/>
    </source>
</evidence>
<sequence>MSPTRRALLAAALPVALAPALIRPALAADAPAANDPRLAPRALGKPDAKVTVEEWFSLTCPHCAQFAIKVLPEIRTKLIDTGRIRYVFCDYPLDRVSLMAAQVARSLPAERYEPFIMALLSNQDHWAFVQDGSQEEQLRKMAALAGMSADSFDRAVNDTQLQNAIMSGEHRAQTQYNITGTPAFRFNNDVYRDGELTYAEFEKKVVAAGG</sequence>
<evidence type="ECO:0000256" key="3">
    <source>
        <dbReference type="SAM" id="SignalP"/>
    </source>
</evidence>
<dbReference type="Proteomes" id="UP000635278">
    <property type="component" value="Unassembled WGS sequence"/>
</dbReference>
<protein>
    <submittedName>
        <fullName evidence="5">Thioredoxin domain-containing protein</fullName>
    </submittedName>
</protein>
<dbReference type="InterPro" id="IPR013766">
    <property type="entry name" value="Thioredoxin_domain"/>
</dbReference>
<proteinExistence type="inferred from homology"/>
<dbReference type="PROSITE" id="PS51352">
    <property type="entry name" value="THIOREDOXIN_2"/>
    <property type="match status" value="1"/>
</dbReference>
<evidence type="ECO:0000313" key="5">
    <source>
        <dbReference type="EMBL" id="NHN84677.1"/>
    </source>
</evidence>
<feature type="chain" id="PRO_5046482142" evidence="3">
    <location>
        <begin position="28"/>
        <end position="210"/>
    </location>
</feature>
<comment type="function">
    <text evidence="1">May be required for disulfide bond formation in some proteins.</text>
</comment>
<reference evidence="5 6" key="1">
    <citation type="journal article" date="2020" name="Int. J. Syst. Evol. Microbiol.">
        <title>Novel acetic acid bacteria from cider fermentations: Acetobacter conturbans sp. nov. and Acetobacter fallax sp. nov.</title>
        <authorList>
            <person name="Sombolestani A.S."/>
            <person name="Cleenwerck I."/>
            <person name="Cnockaert M."/>
            <person name="Borremans W."/>
            <person name="Wieme A.D."/>
            <person name="De Vuyst L."/>
            <person name="Vandamme P."/>
        </authorList>
    </citation>
    <scope>NUCLEOTIDE SEQUENCE [LARGE SCALE GENOMIC DNA]</scope>
    <source>
        <strain evidence="5 6">LMG 30640</strain>
    </source>
</reference>
<dbReference type="Pfam" id="PF13462">
    <property type="entry name" value="Thioredoxin_4"/>
    <property type="match status" value="1"/>
</dbReference>